<name>E8RN70_ASTEC</name>
<dbReference type="Pfam" id="PF00930">
    <property type="entry name" value="DPPIV_N"/>
    <property type="match status" value="1"/>
</dbReference>
<evidence type="ECO:0000259" key="3">
    <source>
        <dbReference type="Pfam" id="PF00930"/>
    </source>
</evidence>
<keyword evidence="1" id="KW-0732">Signal</keyword>
<dbReference type="GO" id="GO:0006508">
    <property type="term" value="P:proteolysis"/>
    <property type="evidence" value="ECO:0007669"/>
    <property type="project" value="InterPro"/>
</dbReference>
<organism evidence="4 5">
    <name type="scientific">Asticcacaulis excentricus (strain ATCC 15261 / DSM 4724 / KCTC 12464 / NCIMB 9791 / VKM B-1370 / CB 48)</name>
    <dbReference type="NCBI Taxonomy" id="573065"/>
    <lineage>
        <taxon>Bacteria</taxon>
        <taxon>Pseudomonadati</taxon>
        <taxon>Pseudomonadota</taxon>
        <taxon>Alphaproteobacteria</taxon>
        <taxon>Caulobacterales</taxon>
        <taxon>Caulobacteraceae</taxon>
        <taxon>Asticcacaulis</taxon>
    </lineage>
</organism>
<dbReference type="Pfam" id="PF00326">
    <property type="entry name" value="Peptidase_S9"/>
    <property type="match status" value="1"/>
</dbReference>
<protein>
    <submittedName>
        <fullName evidence="4">Peptidase S9B dipeptidylpeptidase IV domain protein</fullName>
    </submittedName>
</protein>
<dbReference type="GO" id="GO:0008236">
    <property type="term" value="F:serine-type peptidase activity"/>
    <property type="evidence" value="ECO:0007669"/>
    <property type="project" value="InterPro"/>
</dbReference>
<dbReference type="STRING" id="573065.Astex_1228"/>
<dbReference type="PANTHER" id="PTHR11731">
    <property type="entry name" value="PROTEASE FAMILY S9B,C DIPEPTIDYL-PEPTIDASE IV-RELATED"/>
    <property type="match status" value="1"/>
</dbReference>
<evidence type="ECO:0000313" key="5">
    <source>
        <dbReference type="Proteomes" id="UP000001492"/>
    </source>
</evidence>
<dbReference type="InterPro" id="IPR001375">
    <property type="entry name" value="Peptidase_S9_cat"/>
</dbReference>
<dbReference type="InterPro" id="IPR029058">
    <property type="entry name" value="AB_hydrolase_fold"/>
</dbReference>
<feature type="signal peptide" evidence="1">
    <location>
        <begin position="1"/>
        <end position="27"/>
    </location>
</feature>
<dbReference type="PANTHER" id="PTHR11731:SF118">
    <property type="entry name" value="BLR1971 PROTEIN"/>
    <property type="match status" value="1"/>
</dbReference>
<dbReference type="EMBL" id="CP002395">
    <property type="protein sequence ID" value="ADU12903.1"/>
    <property type="molecule type" value="Genomic_DNA"/>
</dbReference>
<gene>
    <name evidence="4" type="ordered locus">Astex_1228</name>
</gene>
<dbReference type="Gene3D" id="2.140.10.30">
    <property type="entry name" value="Dipeptidylpeptidase IV, N-terminal domain"/>
    <property type="match status" value="1"/>
</dbReference>
<dbReference type="SUPFAM" id="SSF53474">
    <property type="entry name" value="alpha/beta-Hydrolases"/>
    <property type="match status" value="1"/>
</dbReference>
<dbReference type="RefSeq" id="WP_013478735.1">
    <property type="nucleotide sequence ID" value="NC_014816.1"/>
</dbReference>
<accession>E8RN70</accession>
<evidence type="ECO:0000256" key="1">
    <source>
        <dbReference type="SAM" id="SignalP"/>
    </source>
</evidence>
<sequence length="780" mass="87318">MMKNKITAFITSMLLLVPLAGGAPAWAAPEVVDYEKAIGLRDAWSGLTRDIAEPAQWIEGAQSFVYRKSVAGGFQFVRMDAATGQKQVAFDHDRLAAAFNAAAGTHLTGLTLPFTPPFSMTQFSDGGQKVAIRWDEAMWSCDLLAYACEKNVDRRQDRGFSGVVRDLKSPADNTPKPSPDGQWLAFVQDFNLVIRRKVGGEIMRLSIDGTQGLFYDPESIQWSPDSQKIVAFRVQPGFRREVVRVISSPSDQVQPKVDVQLYPKPGDAIDIDRPVLFDVAKRRRIEIPTDLFPNPMTTNALSWRKDSRGVRFAYDQRGHRLYRLIEADAATGQARVVAEDRSDTFINTYSRRYSYDVGGEGRELIWMSERDGWNHLYLYDATTGKVKTQITKGEYVVRQVLKVDDKARQIYFAANGMRKGEDPYFQHYYRIDFDGRNLTPLTTAAAWHDVSFSSDMQYYTDTYSRVDLPNVMELRRVADRSLVATVESGDISRLTAAGFKPPEVFTAKGRDGQTDIWGVIVRPTDFDPNKKYPVIENIYAGPHSSFVPKTFWPFGPHSSGDKVIGMQSLANMGFIVVQIDGMGTQNRSKAFHDVAWKNVQDAGFPDRIAWHKAVAAKYGSYDISRVGIYGGSAGGQNTLSALEEYPEFYKAGVAYAGCFDNRMDKIGWNEAWMGWPVDASYARASGVENAHKLKGEVLLVVGELDMNVDPASTLQVVNALIKSRKDFDLIVVPNEGHGALRNAGDVNYGLRRQYDFFIRHLQGEATPQWNAQPDTLPKPK</sequence>
<evidence type="ECO:0000259" key="2">
    <source>
        <dbReference type="Pfam" id="PF00326"/>
    </source>
</evidence>
<feature type="domain" description="Peptidase S9 prolyl oligopeptidase catalytic" evidence="2">
    <location>
        <begin position="566"/>
        <end position="763"/>
    </location>
</feature>
<dbReference type="HOGENOM" id="CLU_006105_3_1_5"/>
<dbReference type="AlphaFoldDB" id="E8RN70"/>
<dbReference type="ESTHER" id="astec-e8rn70">
    <property type="family name" value="DPP4N_Peptidase_S9"/>
</dbReference>
<keyword evidence="5" id="KW-1185">Reference proteome</keyword>
<dbReference type="Gene3D" id="3.40.50.1820">
    <property type="entry name" value="alpha/beta hydrolase"/>
    <property type="match status" value="1"/>
</dbReference>
<dbReference type="Proteomes" id="UP000001492">
    <property type="component" value="Chromosome 1"/>
</dbReference>
<proteinExistence type="predicted"/>
<dbReference type="eggNOG" id="COG1506">
    <property type="taxonomic scope" value="Bacteria"/>
</dbReference>
<dbReference type="KEGG" id="aex:Astex_1228"/>
<evidence type="ECO:0000313" key="4">
    <source>
        <dbReference type="EMBL" id="ADU12903.1"/>
    </source>
</evidence>
<reference evidence="5" key="1">
    <citation type="submission" date="2010-12" db="EMBL/GenBank/DDBJ databases">
        <title>Complete sequence of chromosome 1 of Asticcacaulis excentricus CB 48.</title>
        <authorList>
            <consortium name="US DOE Joint Genome Institute"/>
            <person name="Lucas S."/>
            <person name="Copeland A."/>
            <person name="Lapidus A."/>
            <person name="Cheng J.-F."/>
            <person name="Bruce D."/>
            <person name="Goodwin L."/>
            <person name="Pitluck S."/>
            <person name="Teshima H."/>
            <person name="Davenport K."/>
            <person name="Detter J.C."/>
            <person name="Han C."/>
            <person name="Tapia R."/>
            <person name="Land M."/>
            <person name="Hauser L."/>
            <person name="Jeffries C."/>
            <person name="Kyrpides N."/>
            <person name="Ivanova N."/>
            <person name="Ovchinnikova G."/>
            <person name="Brun Y.V."/>
            <person name="Woyke T."/>
        </authorList>
    </citation>
    <scope>NUCLEOTIDE SEQUENCE [LARGE SCALE GENOMIC DNA]</scope>
    <source>
        <strain evidence="5">ATCC 15261 / DSM 4724 / KCTC 12464 / NCIMB 9791 / VKM B-1370 / CB 48</strain>
    </source>
</reference>
<feature type="chain" id="PRO_5003230604" evidence="1">
    <location>
        <begin position="28"/>
        <end position="780"/>
    </location>
</feature>
<dbReference type="InterPro" id="IPR050278">
    <property type="entry name" value="Serine_Prot_S9B/DPPIV"/>
</dbReference>
<feature type="domain" description="Dipeptidylpeptidase IV N-terminal" evidence="3">
    <location>
        <begin position="171"/>
        <end position="469"/>
    </location>
</feature>
<dbReference type="SUPFAM" id="SSF82171">
    <property type="entry name" value="DPP6 N-terminal domain-like"/>
    <property type="match status" value="1"/>
</dbReference>
<dbReference type="InterPro" id="IPR002469">
    <property type="entry name" value="Peptidase_S9B_N"/>
</dbReference>